<evidence type="ECO:0000259" key="8">
    <source>
        <dbReference type="Pfam" id="PF02656"/>
    </source>
</evidence>
<evidence type="ECO:0000256" key="5">
    <source>
        <dbReference type="ARBA" id="ARBA00023136"/>
    </source>
</evidence>
<dbReference type="PANTHER" id="PTHR34187:SF2">
    <property type="entry name" value="DUF202 DOMAIN-CONTAINING PROTEIN"/>
    <property type="match status" value="1"/>
</dbReference>
<feature type="domain" description="DUF202" evidence="8">
    <location>
        <begin position="34"/>
        <end position="108"/>
    </location>
</feature>
<evidence type="ECO:0000256" key="2">
    <source>
        <dbReference type="ARBA" id="ARBA00022475"/>
    </source>
</evidence>
<gene>
    <name evidence="9" type="ORF">KL933_000945</name>
</gene>
<feature type="region of interest" description="Disordered" evidence="6">
    <location>
        <begin position="1"/>
        <end position="21"/>
    </location>
</feature>
<reference evidence="9" key="1">
    <citation type="journal article" date="2021" name="G3 (Bethesda)">
        <title>Genomic diversity, chromosomal rearrangements, and interspecies hybridization in the ogataea polymorpha species complex.</title>
        <authorList>
            <person name="Hanson S.J."/>
            <person name="Cinneide E.O."/>
            <person name="Salzberg L.I."/>
            <person name="Wolfe K.H."/>
            <person name="McGowan J."/>
            <person name="Fitzpatrick D.A."/>
            <person name="Matlin K."/>
        </authorList>
    </citation>
    <scope>NUCLEOTIDE SEQUENCE</scope>
    <source>
        <strain evidence="9">83-405-1</strain>
    </source>
</reference>
<evidence type="ECO:0000313" key="9">
    <source>
        <dbReference type="EMBL" id="KAG7729865.1"/>
    </source>
</evidence>
<evidence type="ECO:0000256" key="6">
    <source>
        <dbReference type="SAM" id="MobiDB-lite"/>
    </source>
</evidence>
<sequence>MSARNVPSQEEEPQDPAPQFHLIVSSDNSGSSVRDHLANERGLLAYIRTALNYFTVSISAIQLFKRSIIEQLICPTPDYGRLAKDQNFYETLVRPWTVIMSCFGLIFVVTNVGRDHLSNERTMLAYLRTSMSFLSLGVGVVRLAEYAIINPLKPLNLEKYPEMLRHDYYIATTYAKPLGALSLAAALLTLAFGMARYCTMFNRIVRSERFQNGAIPAFAISLFVLPVSLIGRGCADVLQNLLTS</sequence>
<comment type="caution">
    <text evidence="9">The sequence shown here is derived from an EMBL/GenBank/DDBJ whole genome shotgun (WGS) entry which is preliminary data.</text>
</comment>
<evidence type="ECO:0000313" key="10">
    <source>
        <dbReference type="Proteomes" id="UP000738402"/>
    </source>
</evidence>
<dbReference type="InterPro" id="IPR003807">
    <property type="entry name" value="DUF202"/>
</dbReference>
<dbReference type="GO" id="GO:0005886">
    <property type="term" value="C:plasma membrane"/>
    <property type="evidence" value="ECO:0007669"/>
    <property type="project" value="UniProtKB-SubCell"/>
</dbReference>
<evidence type="ECO:0000256" key="1">
    <source>
        <dbReference type="ARBA" id="ARBA00004651"/>
    </source>
</evidence>
<dbReference type="EMBL" id="JAHLUH010000002">
    <property type="protein sequence ID" value="KAG7729865.1"/>
    <property type="molecule type" value="Genomic_DNA"/>
</dbReference>
<dbReference type="Pfam" id="PF02656">
    <property type="entry name" value="DUF202"/>
    <property type="match status" value="2"/>
</dbReference>
<feature type="transmembrane region" description="Helical" evidence="7">
    <location>
        <begin position="93"/>
        <end position="113"/>
    </location>
</feature>
<feature type="transmembrane region" description="Helical" evidence="7">
    <location>
        <begin position="213"/>
        <end position="231"/>
    </location>
</feature>
<keyword evidence="4 7" id="KW-1133">Transmembrane helix</keyword>
<keyword evidence="2" id="KW-1003">Cell membrane</keyword>
<organism evidence="9 10">
    <name type="scientific">Ogataea haglerorum</name>
    <dbReference type="NCBI Taxonomy" id="1937702"/>
    <lineage>
        <taxon>Eukaryota</taxon>
        <taxon>Fungi</taxon>
        <taxon>Dikarya</taxon>
        <taxon>Ascomycota</taxon>
        <taxon>Saccharomycotina</taxon>
        <taxon>Pichiomycetes</taxon>
        <taxon>Pichiales</taxon>
        <taxon>Pichiaceae</taxon>
        <taxon>Ogataea</taxon>
    </lineage>
</organism>
<evidence type="ECO:0000256" key="3">
    <source>
        <dbReference type="ARBA" id="ARBA00022692"/>
    </source>
</evidence>
<keyword evidence="3 7" id="KW-0812">Transmembrane</keyword>
<dbReference type="AlphaFoldDB" id="A0AAN6D8S0"/>
<dbReference type="InterPro" id="IPR052053">
    <property type="entry name" value="IM_YidH-like"/>
</dbReference>
<comment type="subcellular location">
    <subcellularLocation>
        <location evidence="1">Cell membrane</location>
        <topology evidence="1">Multi-pass membrane protein</topology>
    </subcellularLocation>
</comment>
<evidence type="ECO:0000256" key="7">
    <source>
        <dbReference type="SAM" id="Phobius"/>
    </source>
</evidence>
<keyword evidence="5 7" id="KW-0472">Membrane</keyword>
<feature type="transmembrane region" description="Helical" evidence="7">
    <location>
        <begin position="168"/>
        <end position="192"/>
    </location>
</feature>
<dbReference type="PANTHER" id="PTHR34187">
    <property type="entry name" value="FGR18P"/>
    <property type="match status" value="1"/>
</dbReference>
<evidence type="ECO:0000256" key="4">
    <source>
        <dbReference type="ARBA" id="ARBA00022989"/>
    </source>
</evidence>
<feature type="transmembrane region" description="Helical" evidence="7">
    <location>
        <begin position="125"/>
        <end position="148"/>
    </location>
</feature>
<proteinExistence type="predicted"/>
<dbReference type="Proteomes" id="UP000738402">
    <property type="component" value="Unassembled WGS sequence"/>
</dbReference>
<feature type="domain" description="DUF202" evidence="8">
    <location>
        <begin position="114"/>
        <end position="200"/>
    </location>
</feature>
<protein>
    <recommendedName>
        <fullName evidence="8">DUF202 domain-containing protein</fullName>
    </recommendedName>
</protein>
<name>A0AAN6D8S0_9ASCO</name>
<accession>A0AAN6D8S0</accession>